<dbReference type="EMBL" id="CP060715">
    <property type="protein sequence ID" value="QNN61737.1"/>
    <property type="molecule type" value="Genomic_DNA"/>
</dbReference>
<dbReference type="PANTHER" id="PTHR43289">
    <property type="entry name" value="MITOGEN-ACTIVATED PROTEIN KINASE KINASE KINASE 20-RELATED"/>
    <property type="match status" value="1"/>
</dbReference>
<evidence type="ECO:0000256" key="1">
    <source>
        <dbReference type="ARBA" id="ARBA00012513"/>
    </source>
</evidence>
<gene>
    <name evidence="8" type="ORF">H9L01_05105</name>
</gene>
<keyword evidence="5" id="KW-0067">ATP-binding</keyword>
<dbReference type="PANTHER" id="PTHR43289:SF6">
    <property type="entry name" value="SERINE_THREONINE-PROTEIN KINASE NEKL-3"/>
    <property type="match status" value="1"/>
</dbReference>
<dbReference type="Pfam" id="PF00069">
    <property type="entry name" value="Pkinase"/>
    <property type="match status" value="1"/>
</dbReference>
<evidence type="ECO:0000256" key="4">
    <source>
        <dbReference type="ARBA" id="ARBA00022777"/>
    </source>
</evidence>
<name>A0A7G9S1L2_9FIRM</name>
<feature type="transmembrane region" description="Helical" evidence="6">
    <location>
        <begin position="252"/>
        <end position="268"/>
    </location>
</feature>
<dbReference type="GO" id="GO:0004674">
    <property type="term" value="F:protein serine/threonine kinase activity"/>
    <property type="evidence" value="ECO:0007669"/>
    <property type="project" value="UniProtKB-KW"/>
</dbReference>
<keyword evidence="4 8" id="KW-0418">Kinase</keyword>
<dbReference type="InterPro" id="IPR011009">
    <property type="entry name" value="Kinase-like_dom_sf"/>
</dbReference>
<keyword evidence="6" id="KW-0472">Membrane</keyword>
<dbReference type="Proteomes" id="UP000515928">
    <property type="component" value="Chromosome"/>
</dbReference>
<feature type="domain" description="Protein kinase" evidence="7">
    <location>
        <begin position="1"/>
        <end position="243"/>
    </location>
</feature>
<evidence type="ECO:0000256" key="5">
    <source>
        <dbReference type="ARBA" id="ARBA00022840"/>
    </source>
</evidence>
<evidence type="ECO:0000313" key="9">
    <source>
        <dbReference type="Proteomes" id="UP000515928"/>
    </source>
</evidence>
<dbReference type="Gene3D" id="1.10.510.10">
    <property type="entry name" value="Transferase(Phosphotransferase) domain 1"/>
    <property type="match status" value="1"/>
</dbReference>
<keyword evidence="6" id="KW-0812">Transmembrane</keyword>
<protein>
    <recommendedName>
        <fullName evidence="1">non-specific serine/threonine protein kinase</fullName>
        <ecNumber evidence="1">2.7.11.1</ecNumber>
    </recommendedName>
</protein>
<feature type="transmembrane region" description="Helical" evidence="6">
    <location>
        <begin position="314"/>
        <end position="341"/>
    </location>
</feature>
<keyword evidence="3" id="KW-0547">Nucleotide-binding</keyword>
<dbReference type="EC" id="2.7.11.1" evidence="1"/>
<keyword evidence="2" id="KW-0808">Transferase</keyword>
<reference evidence="8 9" key="1">
    <citation type="submission" date="2020-08" db="EMBL/GenBank/DDBJ databases">
        <title>Genome sequence of Erysipelothrix inopinata DSM 15511T.</title>
        <authorList>
            <person name="Hyun D.-W."/>
            <person name="Bae J.-W."/>
        </authorList>
    </citation>
    <scope>NUCLEOTIDE SEQUENCE [LARGE SCALE GENOMIC DNA]</scope>
    <source>
        <strain evidence="8 9">DSM 15511</strain>
    </source>
</reference>
<dbReference type="KEGG" id="eio:H9L01_05105"/>
<evidence type="ECO:0000313" key="8">
    <source>
        <dbReference type="EMBL" id="QNN61737.1"/>
    </source>
</evidence>
<keyword evidence="6" id="KW-1133">Transmembrane helix</keyword>
<accession>A0A7G9S1L2</accession>
<evidence type="ECO:0000256" key="6">
    <source>
        <dbReference type="SAM" id="Phobius"/>
    </source>
</evidence>
<evidence type="ECO:0000256" key="3">
    <source>
        <dbReference type="ARBA" id="ARBA00022741"/>
    </source>
</evidence>
<dbReference type="SMART" id="SM00220">
    <property type="entry name" value="S_TKc"/>
    <property type="match status" value="1"/>
</dbReference>
<dbReference type="InterPro" id="IPR008271">
    <property type="entry name" value="Ser/Thr_kinase_AS"/>
</dbReference>
<dbReference type="SUPFAM" id="SSF56112">
    <property type="entry name" value="Protein kinase-like (PK-like)"/>
    <property type="match status" value="1"/>
</dbReference>
<dbReference type="CDD" id="cd14014">
    <property type="entry name" value="STKc_PknB_like"/>
    <property type="match status" value="1"/>
</dbReference>
<proteinExistence type="predicted"/>
<sequence>MEPFEIQDEIILLEEKEKIIKRVTLNNSPGSTKIVKTFFQHDNIEIYRRLRLRKHINICPIYEVEKENDSFSVLEEDLGTKTLADNLPVKDVLEFLHYALQICAGVSHLHNMNIVHRDLKPENIYLYQNRVVINDFDISKPIATETTSLKDTQMLGSPGYASPEQYGFSRSDTRSDIYSMGVLFNVLLTGSFIQDELTATQFRPLILKCTQIDRDDRYQNVQEVEQELRRIQSKKSKFTPPGFRSQTRWKQVVALIGYFLMFGLIFVTESSEPTSAYDHFQAKILMAIFIFPIFTISTNYLNIRNLIPTPLKKYKIIGSLLLGVTLFVILILLFVIISGIITSMLPAYQ</sequence>
<dbReference type="AlphaFoldDB" id="A0A7G9S1L2"/>
<dbReference type="PROSITE" id="PS50011">
    <property type="entry name" value="PROTEIN_KINASE_DOM"/>
    <property type="match status" value="1"/>
</dbReference>
<dbReference type="RefSeq" id="WP_187534930.1">
    <property type="nucleotide sequence ID" value="NZ_CBCSHU010000022.1"/>
</dbReference>
<organism evidence="8 9">
    <name type="scientific">Erysipelothrix inopinata</name>
    <dbReference type="NCBI Taxonomy" id="225084"/>
    <lineage>
        <taxon>Bacteria</taxon>
        <taxon>Bacillati</taxon>
        <taxon>Bacillota</taxon>
        <taxon>Erysipelotrichia</taxon>
        <taxon>Erysipelotrichales</taxon>
        <taxon>Erysipelotrichaceae</taxon>
        <taxon>Erysipelothrix</taxon>
    </lineage>
</organism>
<evidence type="ECO:0000256" key="2">
    <source>
        <dbReference type="ARBA" id="ARBA00022679"/>
    </source>
</evidence>
<feature type="transmembrane region" description="Helical" evidence="6">
    <location>
        <begin position="280"/>
        <end position="302"/>
    </location>
</feature>
<evidence type="ECO:0000259" key="7">
    <source>
        <dbReference type="PROSITE" id="PS50011"/>
    </source>
</evidence>
<keyword evidence="9" id="KW-1185">Reference proteome</keyword>
<dbReference type="InterPro" id="IPR000719">
    <property type="entry name" value="Prot_kinase_dom"/>
</dbReference>
<dbReference type="GO" id="GO:0005524">
    <property type="term" value="F:ATP binding"/>
    <property type="evidence" value="ECO:0007669"/>
    <property type="project" value="UniProtKB-KW"/>
</dbReference>
<keyword evidence="8" id="KW-0723">Serine/threonine-protein kinase</keyword>
<dbReference type="PROSITE" id="PS00108">
    <property type="entry name" value="PROTEIN_KINASE_ST"/>
    <property type="match status" value="1"/>
</dbReference>